<evidence type="ECO:0000313" key="2">
    <source>
        <dbReference type="Proteomes" id="UP001500483"/>
    </source>
</evidence>
<reference evidence="2" key="1">
    <citation type="journal article" date="2019" name="Int. J. Syst. Evol. Microbiol.">
        <title>The Global Catalogue of Microorganisms (GCM) 10K type strain sequencing project: providing services to taxonomists for standard genome sequencing and annotation.</title>
        <authorList>
            <consortium name="The Broad Institute Genomics Platform"/>
            <consortium name="The Broad Institute Genome Sequencing Center for Infectious Disease"/>
            <person name="Wu L."/>
            <person name="Ma J."/>
        </authorList>
    </citation>
    <scope>NUCLEOTIDE SEQUENCE [LARGE SCALE GENOMIC DNA]</scope>
    <source>
        <strain evidence="2">JCM 9687</strain>
    </source>
</reference>
<dbReference type="Proteomes" id="UP001500483">
    <property type="component" value="Unassembled WGS sequence"/>
</dbReference>
<comment type="caution">
    <text evidence="1">The sequence shown here is derived from an EMBL/GenBank/DDBJ whole genome shotgun (WGS) entry which is preliminary data.</text>
</comment>
<proteinExistence type="predicted"/>
<name>A0ABP6RUT1_9PSEU</name>
<accession>A0ABP6RUT1</accession>
<protein>
    <submittedName>
        <fullName evidence="1">Type I-E CRISPR-associated protein Cas7/Cse4/CasC</fullName>
    </submittedName>
</protein>
<dbReference type="Pfam" id="PF09344">
    <property type="entry name" value="Cas_CT1975"/>
    <property type="match status" value="2"/>
</dbReference>
<sequence>MIVELHLLQSVPATELGRDEGEGPRRATFGNVAREQLPSRYLRRSARALLAEQDLALASAGVSTRRLIADAARWIDAASCADDPGADTEDLVREAFYELGLGLASGELTPAVVFTADRAGERLARFCLENREDYADRATRRKKIIANAADPEQARQDELALANVKTAAQQREAAERVLAPRQAIDVALFGGTISDEDEFTAEPACEVADALSTHAAGTTAESAELAAACYYRYARLDLAKLTANLGGDRAQAERAAHGWLRALVRAAPDARPNETAARTLPEVVFAVVREHGSWNLVNAFLDPIAGTDPLAGSARRLVEYFGQVRAFYDTGEIREVLGSSVTGELPLERTRQPATLDDLATRAIGAALV</sequence>
<dbReference type="EMBL" id="BAAAYK010000038">
    <property type="protein sequence ID" value="GAA3360103.1"/>
    <property type="molecule type" value="Genomic_DNA"/>
</dbReference>
<keyword evidence="2" id="KW-1185">Reference proteome</keyword>
<dbReference type="RefSeq" id="WP_344928469.1">
    <property type="nucleotide sequence ID" value="NZ_BAAAYK010000038.1"/>
</dbReference>
<evidence type="ECO:0000313" key="1">
    <source>
        <dbReference type="EMBL" id="GAA3360103.1"/>
    </source>
</evidence>
<dbReference type="InterPro" id="IPR010148">
    <property type="entry name" value="CRISPR-assoc_prot_CT1975"/>
</dbReference>
<gene>
    <name evidence="1" type="primary">cas7e_2</name>
    <name evidence="1" type="ORF">GCM10020366_38760</name>
</gene>
<organism evidence="1 2">
    <name type="scientific">Saccharopolyspora gregorii</name>
    <dbReference type="NCBI Taxonomy" id="33914"/>
    <lineage>
        <taxon>Bacteria</taxon>
        <taxon>Bacillati</taxon>
        <taxon>Actinomycetota</taxon>
        <taxon>Actinomycetes</taxon>
        <taxon>Pseudonocardiales</taxon>
        <taxon>Pseudonocardiaceae</taxon>
        <taxon>Saccharopolyspora</taxon>
    </lineage>
</organism>